<feature type="domain" description="TonB-dependent receptor-like beta-barrel" evidence="17">
    <location>
        <begin position="300"/>
        <end position="712"/>
    </location>
</feature>
<evidence type="ECO:0000313" key="20">
    <source>
        <dbReference type="EMBL" id="MDN0024318.1"/>
    </source>
</evidence>
<evidence type="ECO:0000256" key="6">
    <source>
        <dbReference type="ARBA" id="ARBA00022692"/>
    </source>
</evidence>
<dbReference type="InterPro" id="IPR037066">
    <property type="entry name" value="Plug_dom_sf"/>
</dbReference>
<comment type="caution">
    <text evidence="20">The sequence shown here is derived from an EMBL/GenBank/DDBJ whole genome shotgun (WGS) entry which is preliminary data.</text>
</comment>
<dbReference type="InterPro" id="IPR010105">
    <property type="entry name" value="TonB_sidphr_rcpt"/>
</dbReference>
<keyword evidence="5" id="KW-0410">Iron transport</keyword>
<evidence type="ECO:0000256" key="3">
    <source>
        <dbReference type="ARBA" id="ARBA00022448"/>
    </source>
</evidence>
<keyword evidence="6 14" id="KW-0812">Transmembrane</keyword>
<dbReference type="GO" id="GO:0038023">
    <property type="term" value="F:signaling receptor activity"/>
    <property type="evidence" value="ECO:0007669"/>
    <property type="project" value="InterPro"/>
</dbReference>
<keyword evidence="21" id="KW-1185">Reference proteome</keyword>
<dbReference type="EMBL" id="JAUEIF010000001">
    <property type="protein sequence ID" value="MDN0024318.1"/>
    <property type="molecule type" value="Genomic_DNA"/>
</dbReference>
<keyword evidence="9" id="KW-0406">Ion transport</keyword>
<feature type="signal peptide" evidence="16">
    <location>
        <begin position="1"/>
        <end position="35"/>
    </location>
</feature>
<evidence type="ECO:0000259" key="17">
    <source>
        <dbReference type="Pfam" id="PF00593"/>
    </source>
</evidence>
<keyword evidence="4 14" id="KW-1134">Transmembrane beta strand</keyword>
<evidence type="ECO:0000256" key="11">
    <source>
        <dbReference type="ARBA" id="ARBA00023136"/>
    </source>
</evidence>
<evidence type="ECO:0000256" key="16">
    <source>
        <dbReference type="SAM" id="SignalP"/>
    </source>
</evidence>
<keyword evidence="13 14" id="KW-0998">Cell outer membrane</keyword>
<dbReference type="GO" id="GO:0015344">
    <property type="term" value="F:siderophore uptake transmembrane transporter activity"/>
    <property type="evidence" value="ECO:0007669"/>
    <property type="project" value="TreeGrafter"/>
</dbReference>
<keyword evidence="12 20" id="KW-0675">Receptor</keyword>
<comment type="similarity">
    <text evidence="2 14 15">Belongs to the TonB-dependent receptor family.</text>
</comment>
<accession>A0AAW7JEL1</accession>
<evidence type="ECO:0000256" key="1">
    <source>
        <dbReference type="ARBA" id="ARBA00004571"/>
    </source>
</evidence>
<dbReference type="GO" id="GO:0015891">
    <property type="term" value="P:siderophore transport"/>
    <property type="evidence" value="ECO:0007669"/>
    <property type="project" value="InterPro"/>
</dbReference>
<dbReference type="Pfam" id="PF07715">
    <property type="entry name" value="Plug"/>
    <property type="match status" value="1"/>
</dbReference>
<reference evidence="20" key="2">
    <citation type="submission" date="2023-08" db="EMBL/GenBank/DDBJ databases">
        <title>Identification and characterization of horizontal gene transfer across gut microbiota members of farm animals based on homology search.</title>
        <authorList>
            <person name="Schwarzerova J."/>
            <person name="Nykrynova M."/>
            <person name="Jureckova K."/>
            <person name="Cejkova D."/>
            <person name="Rychlik I."/>
        </authorList>
    </citation>
    <scope>NUCLEOTIDE SEQUENCE</scope>
    <source>
        <strain evidence="20">ET15</strain>
        <strain evidence="19">ET37</strain>
    </source>
</reference>
<keyword evidence="3 14" id="KW-0813">Transport</keyword>
<dbReference type="Proteomes" id="UP001167831">
    <property type="component" value="Unassembled WGS sequence"/>
</dbReference>
<evidence type="ECO:0000256" key="12">
    <source>
        <dbReference type="ARBA" id="ARBA00023170"/>
    </source>
</evidence>
<evidence type="ECO:0000256" key="15">
    <source>
        <dbReference type="RuleBase" id="RU003357"/>
    </source>
</evidence>
<evidence type="ECO:0000256" key="4">
    <source>
        <dbReference type="ARBA" id="ARBA00022452"/>
    </source>
</evidence>
<dbReference type="InterPro" id="IPR039426">
    <property type="entry name" value="TonB-dep_rcpt-like"/>
</dbReference>
<evidence type="ECO:0000256" key="2">
    <source>
        <dbReference type="ARBA" id="ARBA00009810"/>
    </source>
</evidence>
<evidence type="ECO:0000256" key="9">
    <source>
        <dbReference type="ARBA" id="ARBA00023065"/>
    </source>
</evidence>
<evidence type="ECO:0000313" key="22">
    <source>
        <dbReference type="Proteomes" id="UP001168478"/>
    </source>
</evidence>
<keyword evidence="8" id="KW-0408">Iron</keyword>
<name>A0AAW7JEL1_9BACT</name>
<keyword evidence="10 15" id="KW-0798">TonB box</keyword>
<dbReference type="Gene3D" id="2.40.170.20">
    <property type="entry name" value="TonB-dependent receptor, beta-barrel domain"/>
    <property type="match status" value="1"/>
</dbReference>
<evidence type="ECO:0000259" key="18">
    <source>
        <dbReference type="Pfam" id="PF07715"/>
    </source>
</evidence>
<dbReference type="Proteomes" id="UP001168478">
    <property type="component" value="Unassembled WGS sequence"/>
</dbReference>
<comment type="subcellular location">
    <subcellularLocation>
        <location evidence="1 14">Cell outer membrane</location>
        <topology evidence="1 14">Multi-pass membrane protein</topology>
    </subcellularLocation>
</comment>
<dbReference type="CDD" id="cd01347">
    <property type="entry name" value="ligand_gated_channel"/>
    <property type="match status" value="1"/>
</dbReference>
<dbReference type="InterPro" id="IPR012910">
    <property type="entry name" value="Plug_dom"/>
</dbReference>
<feature type="domain" description="TonB-dependent receptor plug" evidence="18">
    <location>
        <begin position="85"/>
        <end position="178"/>
    </location>
</feature>
<dbReference type="PROSITE" id="PS52016">
    <property type="entry name" value="TONB_DEPENDENT_REC_3"/>
    <property type="match status" value="1"/>
</dbReference>
<keyword evidence="7 16" id="KW-0732">Signal</keyword>
<dbReference type="Gene3D" id="2.170.130.10">
    <property type="entry name" value="TonB-dependent receptor, plug domain"/>
    <property type="match status" value="1"/>
</dbReference>
<dbReference type="EMBL" id="JAUEIE010000001">
    <property type="protein sequence ID" value="MDN0021821.1"/>
    <property type="molecule type" value="Genomic_DNA"/>
</dbReference>
<dbReference type="PANTHER" id="PTHR32552:SF68">
    <property type="entry name" value="FERRICHROME OUTER MEMBRANE TRANSPORTER_PHAGE RECEPTOR"/>
    <property type="match status" value="1"/>
</dbReference>
<dbReference type="PANTHER" id="PTHR32552">
    <property type="entry name" value="FERRICHROME IRON RECEPTOR-RELATED"/>
    <property type="match status" value="1"/>
</dbReference>
<reference evidence="20" key="1">
    <citation type="submission" date="2023-06" db="EMBL/GenBank/DDBJ databases">
        <authorList>
            <person name="Zeman M."/>
            <person name="Kubasova T."/>
            <person name="Jahodarova E."/>
            <person name="Nykrynova M."/>
            <person name="Rychlik I."/>
        </authorList>
    </citation>
    <scope>NUCLEOTIDE SEQUENCE</scope>
    <source>
        <strain evidence="20">ET15</strain>
        <strain evidence="19">ET37</strain>
    </source>
</reference>
<evidence type="ECO:0000256" key="8">
    <source>
        <dbReference type="ARBA" id="ARBA00023004"/>
    </source>
</evidence>
<dbReference type="InterPro" id="IPR000531">
    <property type="entry name" value="Beta-barrel_TonB"/>
</dbReference>
<dbReference type="RefSeq" id="WP_289824570.1">
    <property type="nucleotide sequence ID" value="NZ_JAUEIE010000001.1"/>
</dbReference>
<evidence type="ECO:0000256" key="10">
    <source>
        <dbReference type="ARBA" id="ARBA00023077"/>
    </source>
</evidence>
<gene>
    <name evidence="19" type="ORF">QVN81_02105</name>
    <name evidence="20" type="ORF">QVN84_02100</name>
</gene>
<dbReference type="AlphaFoldDB" id="A0AAW7JEL1"/>
<evidence type="ECO:0000313" key="19">
    <source>
        <dbReference type="EMBL" id="MDN0021821.1"/>
    </source>
</evidence>
<dbReference type="NCBIfam" id="TIGR01783">
    <property type="entry name" value="TonB-siderophor"/>
    <property type="match status" value="1"/>
</dbReference>
<organism evidence="20 22">
    <name type="scientific">Leyella lascolaii</name>
    <dbReference type="NCBI Taxonomy" id="1776379"/>
    <lineage>
        <taxon>Bacteria</taxon>
        <taxon>Pseudomonadati</taxon>
        <taxon>Bacteroidota</taxon>
        <taxon>Bacteroidia</taxon>
        <taxon>Bacteroidales</taxon>
        <taxon>Prevotellaceae</taxon>
        <taxon>Leyella</taxon>
    </lineage>
</organism>
<dbReference type="Pfam" id="PF00593">
    <property type="entry name" value="TonB_dep_Rec_b-barrel"/>
    <property type="match status" value="1"/>
</dbReference>
<dbReference type="GO" id="GO:0009279">
    <property type="term" value="C:cell outer membrane"/>
    <property type="evidence" value="ECO:0007669"/>
    <property type="project" value="UniProtKB-SubCell"/>
</dbReference>
<dbReference type="SUPFAM" id="SSF56935">
    <property type="entry name" value="Porins"/>
    <property type="match status" value="1"/>
</dbReference>
<protein>
    <submittedName>
        <fullName evidence="20">TonB-dependent siderophore receptor</fullName>
    </submittedName>
</protein>
<keyword evidence="11 14" id="KW-0472">Membrane</keyword>
<evidence type="ECO:0000256" key="14">
    <source>
        <dbReference type="PROSITE-ProRule" id="PRU01360"/>
    </source>
</evidence>
<sequence length="740" mass="81268">MESHTKHTTLFKTHTCRTRILSLLVALAAFLHAGAKNTEDKDAPNTVDTINIYSLKEVEVSASMRNRFASPTSHTVAKMQLGDLENPQVYQTVSSALLKEQLVTNLNDALKNVPGVQRLWESTGRQSDGGEYYTMRGFSVQPTIINGVAGLSNGALDPANVAKIEAIKGPSGTLYGGNLISYGGLINIVTKTPYNSFGGSVGYMTGSHGLNRFTADVNTPLSSKAHLRVNAAYHYQRSFQDAGFSRSLFIAPSFRFDASDRLTFLVNAEYYAPERAVAPMIFLYRSSDVQFKDTRLFDAAYKRSFTSDELTISNPTFGLQAQALYNINSHWSSQTIVSSSIAGSDGYYTYLWNNQSSQLFTRYASKVNSTSSAINIQQNFNADHRFGTVRNRFLAGADFLQRNIVNNANPWVANGEVSLADGSDTGVLTASAIDKLVAEGNATQSRAKVTIYGVYVSDVIDITRHLSALVGLRLDNYSGGSMYATEEVKDQLSFSQKLGLVFQPLPDKLSLFANYMNGFTNNDPVSVYDKDGKFVKTKVLDPEHANQWEAGVKANLWDERLTLTASYYDIRVGNRSMTDPDNPLNTVQGGVERSKGVELSLTANPLTGLNVIMGYSYNDNKITKDAADGDYLGRRSESAGPAHMFNLWASYRFFTGALKGWSVGLGGNAASENKILNRRSTGTFALPGYVVVNGLLSYTGDRYTISLKADNLLNKKYYNGWSTVSPQRLFNVSIGAEYRF</sequence>
<evidence type="ECO:0000256" key="5">
    <source>
        <dbReference type="ARBA" id="ARBA00022496"/>
    </source>
</evidence>
<evidence type="ECO:0000256" key="13">
    <source>
        <dbReference type="ARBA" id="ARBA00023237"/>
    </source>
</evidence>
<evidence type="ECO:0000313" key="21">
    <source>
        <dbReference type="Proteomes" id="UP001167831"/>
    </source>
</evidence>
<feature type="chain" id="PRO_5043992492" evidence="16">
    <location>
        <begin position="36"/>
        <end position="740"/>
    </location>
</feature>
<proteinExistence type="inferred from homology"/>
<evidence type="ECO:0000256" key="7">
    <source>
        <dbReference type="ARBA" id="ARBA00022729"/>
    </source>
</evidence>
<dbReference type="InterPro" id="IPR036942">
    <property type="entry name" value="Beta-barrel_TonB_sf"/>
</dbReference>